<keyword evidence="8" id="KW-0625">Polysaccharide transport</keyword>
<dbReference type="InterPro" id="IPR049712">
    <property type="entry name" value="Poly_export"/>
</dbReference>
<evidence type="ECO:0000256" key="2">
    <source>
        <dbReference type="ARBA" id="ARBA00009450"/>
    </source>
</evidence>
<dbReference type="STRING" id="1660064.CIGN_0101"/>
<keyword evidence="7" id="KW-0732">Signal</keyword>
<keyword evidence="6" id="KW-0812">Transmembrane</keyword>
<dbReference type="InterPro" id="IPR003715">
    <property type="entry name" value="Poly_export_N"/>
</dbReference>
<keyword evidence="10" id="KW-0626">Porin</keyword>
<keyword evidence="12" id="KW-0564">Palmitate</keyword>
<evidence type="ECO:0000256" key="6">
    <source>
        <dbReference type="ARBA" id="ARBA00022692"/>
    </source>
</evidence>
<keyword evidence="3" id="KW-0813">Transport</keyword>
<keyword evidence="4" id="KW-1134">Transmembrane beta strand</keyword>
<proteinExistence type="inferred from homology"/>
<evidence type="ECO:0000256" key="4">
    <source>
        <dbReference type="ARBA" id="ARBA00022452"/>
    </source>
</evidence>
<feature type="domain" description="SLBB" evidence="16">
    <location>
        <begin position="165"/>
        <end position="241"/>
    </location>
</feature>
<gene>
    <name evidence="17" type="primary">kpsD</name>
    <name evidence="17" type="ORF">CIGN_0101</name>
</gene>
<protein>
    <submittedName>
        <fullName evidence="17">Capsular polysaccharide export system, periplasmic protein</fullName>
    </submittedName>
</protein>
<accession>A0A381D6L2</accession>
<accession>A0A1X9SQB2</accession>
<evidence type="ECO:0000256" key="8">
    <source>
        <dbReference type="ARBA" id="ARBA00023047"/>
    </source>
</evidence>
<feature type="domain" description="Polysaccharide export protein N-terminal" evidence="15">
    <location>
        <begin position="84"/>
        <end position="153"/>
    </location>
</feature>
<evidence type="ECO:0000256" key="5">
    <source>
        <dbReference type="ARBA" id="ARBA00022597"/>
    </source>
</evidence>
<evidence type="ECO:0000256" key="10">
    <source>
        <dbReference type="ARBA" id="ARBA00023114"/>
    </source>
</evidence>
<dbReference type="GO" id="GO:0009279">
    <property type="term" value="C:cell outer membrane"/>
    <property type="evidence" value="ECO:0007669"/>
    <property type="project" value="UniProtKB-SubCell"/>
</dbReference>
<dbReference type="Gene3D" id="3.30.1950.10">
    <property type="entry name" value="wza like domain"/>
    <property type="match status" value="1"/>
</dbReference>
<dbReference type="OrthoDB" id="9815244at2"/>
<evidence type="ECO:0000256" key="14">
    <source>
        <dbReference type="ARBA" id="ARBA00023288"/>
    </source>
</evidence>
<evidence type="ECO:0000256" key="1">
    <source>
        <dbReference type="ARBA" id="ARBA00004571"/>
    </source>
</evidence>
<dbReference type="AlphaFoldDB" id="A0A1X9SQB2"/>
<evidence type="ECO:0000256" key="13">
    <source>
        <dbReference type="ARBA" id="ARBA00023237"/>
    </source>
</evidence>
<evidence type="ECO:0000256" key="11">
    <source>
        <dbReference type="ARBA" id="ARBA00023136"/>
    </source>
</evidence>
<dbReference type="KEGG" id="cdev:CIGN_0101"/>
<evidence type="ECO:0000259" key="16">
    <source>
        <dbReference type="Pfam" id="PF22461"/>
    </source>
</evidence>
<evidence type="ECO:0000313" key="17">
    <source>
        <dbReference type="EMBL" id="ARQ98433.1"/>
    </source>
</evidence>
<keyword evidence="18" id="KW-1185">Reference proteome</keyword>
<keyword evidence="14" id="KW-0449">Lipoprotein</keyword>
<name>A0A1X9SQB2_9BACT</name>
<dbReference type="InterPro" id="IPR054765">
    <property type="entry name" value="SLBB_dom"/>
</dbReference>
<dbReference type="Pfam" id="PF22461">
    <property type="entry name" value="SLBB_2"/>
    <property type="match status" value="1"/>
</dbReference>
<evidence type="ECO:0000259" key="15">
    <source>
        <dbReference type="Pfam" id="PF02563"/>
    </source>
</evidence>
<dbReference type="GO" id="GO:0006811">
    <property type="term" value="P:monoatomic ion transport"/>
    <property type="evidence" value="ECO:0007669"/>
    <property type="project" value="UniProtKB-KW"/>
</dbReference>
<evidence type="ECO:0000313" key="18">
    <source>
        <dbReference type="Proteomes" id="UP000194309"/>
    </source>
</evidence>
<sequence length="557" mass="60628">MKKILSILTIFTTAAIAIAPVSSINSVNSATVNSQAQIANSQSQAALIPQDANLTISSTEPIQMVFGENLFNGNFTMVSQHIYNPDYILAIGDIVNVKLWGAYEFEQQLTIDSQGNIFLPKVGVIKLIGVKNSNLVNVISKSVKRVFKENVHVYADMGIYQNVSIFVTGNVNKPGLYQGLSSDSLIQFIDKAGGINPQYGSFRNITVVRNNQPYKSIDLYDFMVDGKIEMFALKNGDVILVGSVGAYMSASGEVLRSYRFEAKNNSMSLKELARLAGIKPVVTQAIVKSYNNSQIQITSYPLTKFDSVKLRAGDAVEFMTDHAATEVRINIDGEHSGARAIVVPKGTTLGEIMEKIGFNAQSNVDAIQLFRKSVAKMQKNLIDSHLRELESIALTTSSATTQEAQIRAAEAKSILEFIERARQVEPKGQVVISNKDDINQIVLQEDDTIYIPTKDNIVIVQGEVSMPGAFTHVADSDIENYIEMAGDLSARADSSRVILVSANGKAGKFRASSGENVYPGDSILVLPKVEGKTLQATSILTQILYQLAIAAKVVIDL</sequence>
<keyword evidence="9" id="KW-0406">Ion transport</keyword>
<dbReference type="PANTHER" id="PTHR33619">
    <property type="entry name" value="POLYSACCHARIDE EXPORT PROTEIN GFCE-RELATED"/>
    <property type="match status" value="1"/>
</dbReference>
<dbReference type="GO" id="GO:0015288">
    <property type="term" value="F:porin activity"/>
    <property type="evidence" value="ECO:0007669"/>
    <property type="project" value="UniProtKB-KW"/>
</dbReference>
<keyword evidence="11" id="KW-0472">Membrane</keyword>
<organism evidence="17 18">
    <name type="scientific">Campylobacter devanensis</name>
    <dbReference type="NCBI Taxonomy" id="3161138"/>
    <lineage>
        <taxon>Bacteria</taxon>
        <taxon>Pseudomonadati</taxon>
        <taxon>Campylobacterota</taxon>
        <taxon>Epsilonproteobacteria</taxon>
        <taxon>Campylobacterales</taxon>
        <taxon>Campylobacteraceae</taxon>
        <taxon>Campylobacter</taxon>
    </lineage>
</organism>
<dbReference type="Pfam" id="PF02563">
    <property type="entry name" value="Poly_export"/>
    <property type="match status" value="1"/>
</dbReference>
<comment type="subcellular location">
    <subcellularLocation>
        <location evidence="1">Cell outer membrane</location>
        <topology evidence="1">Multi-pass membrane protein</topology>
    </subcellularLocation>
</comment>
<evidence type="ECO:0000256" key="9">
    <source>
        <dbReference type="ARBA" id="ARBA00023065"/>
    </source>
</evidence>
<reference evidence="17 18" key="1">
    <citation type="journal article" date="2017" name="Genome Biol. Evol.">
        <title>Comparative Genomic Analysis Identifies a Campylobacter Clade Deficient in Selenium Metabolism.</title>
        <authorList>
            <person name="Miller W.G."/>
            <person name="Yee E."/>
            <person name="Lopes B.S."/>
            <person name="Chapman M.H."/>
            <person name="Huynh S."/>
            <person name="Bono J.L."/>
            <person name="Parker C.T."/>
            <person name="Strachan N.J.C."/>
            <person name="Forbes K.J."/>
        </authorList>
    </citation>
    <scope>NUCLEOTIDE SEQUENCE [LARGE SCALE GENOMIC DNA]</scope>
    <source>
        <strain evidence="17 18">NCTC 13003</strain>
    </source>
</reference>
<dbReference type="GO" id="GO:0046930">
    <property type="term" value="C:pore complex"/>
    <property type="evidence" value="ECO:0007669"/>
    <property type="project" value="UniProtKB-KW"/>
</dbReference>
<keyword evidence="13" id="KW-0998">Cell outer membrane</keyword>
<keyword evidence="5" id="KW-0762">Sugar transport</keyword>
<comment type="similarity">
    <text evidence="2">Belongs to the BexD/CtrA/VexA family.</text>
</comment>
<evidence type="ECO:0000256" key="7">
    <source>
        <dbReference type="ARBA" id="ARBA00022729"/>
    </source>
</evidence>
<dbReference type="Gene3D" id="3.10.560.10">
    <property type="entry name" value="Outer membrane lipoprotein wza domain like"/>
    <property type="match status" value="3"/>
</dbReference>
<evidence type="ECO:0000256" key="3">
    <source>
        <dbReference type="ARBA" id="ARBA00022448"/>
    </source>
</evidence>
<dbReference type="EMBL" id="CP018788">
    <property type="protein sequence ID" value="ARQ98433.1"/>
    <property type="molecule type" value="Genomic_DNA"/>
</dbReference>
<dbReference type="Proteomes" id="UP000194309">
    <property type="component" value="Chromosome"/>
</dbReference>
<evidence type="ECO:0000256" key="12">
    <source>
        <dbReference type="ARBA" id="ARBA00023139"/>
    </source>
</evidence>
<dbReference type="PANTHER" id="PTHR33619:SF3">
    <property type="entry name" value="POLYSACCHARIDE EXPORT PROTEIN GFCE-RELATED"/>
    <property type="match status" value="1"/>
</dbReference>
<dbReference type="GO" id="GO:0015159">
    <property type="term" value="F:polysaccharide transmembrane transporter activity"/>
    <property type="evidence" value="ECO:0007669"/>
    <property type="project" value="InterPro"/>
</dbReference>